<dbReference type="GO" id="GO:0000139">
    <property type="term" value="C:Golgi membrane"/>
    <property type="evidence" value="ECO:0007669"/>
    <property type="project" value="UniProtKB-SubCell"/>
</dbReference>
<dbReference type="GO" id="GO:0017119">
    <property type="term" value="C:Golgi transport complex"/>
    <property type="evidence" value="ECO:0007669"/>
    <property type="project" value="InterPro"/>
</dbReference>
<evidence type="ECO:0000313" key="8">
    <source>
        <dbReference type="EMBL" id="KAI9278357.1"/>
    </source>
</evidence>
<organism evidence="8 9">
    <name type="scientific">Phascolomyces articulosus</name>
    <dbReference type="NCBI Taxonomy" id="60185"/>
    <lineage>
        <taxon>Eukaryota</taxon>
        <taxon>Fungi</taxon>
        <taxon>Fungi incertae sedis</taxon>
        <taxon>Mucoromycota</taxon>
        <taxon>Mucoromycotina</taxon>
        <taxon>Mucoromycetes</taxon>
        <taxon>Mucorales</taxon>
        <taxon>Lichtheimiaceae</taxon>
        <taxon>Phascolomyces</taxon>
    </lineage>
</organism>
<dbReference type="PANTHER" id="PTHR31658">
    <property type="entry name" value="CONSERVED OLIGOMERIC GOLGI COMPLEX SUBUNIT 1"/>
    <property type="match status" value="1"/>
</dbReference>
<evidence type="ECO:0000256" key="3">
    <source>
        <dbReference type="ARBA" id="ARBA00020978"/>
    </source>
</evidence>
<evidence type="ECO:0000256" key="4">
    <source>
        <dbReference type="ARBA" id="ARBA00022448"/>
    </source>
</evidence>
<accession>A0AAD5KYG7</accession>
<comment type="caution">
    <text evidence="8">The sequence shown here is derived from an EMBL/GenBank/DDBJ whole genome shotgun (WGS) entry which is preliminary data.</text>
</comment>
<dbReference type="InterPro" id="IPR033370">
    <property type="entry name" value="COG1"/>
</dbReference>
<protein>
    <recommendedName>
        <fullName evidence="3">Conserved oligomeric Golgi complex subunit 1</fullName>
    </recommendedName>
</protein>
<proteinExistence type="inferred from homology"/>
<evidence type="ECO:0000256" key="7">
    <source>
        <dbReference type="ARBA" id="ARBA00023136"/>
    </source>
</evidence>
<reference evidence="8" key="1">
    <citation type="journal article" date="2022" name="IScience">
        <title>Evolution of zygomycete secretomes and the origins of terrestrial fungal ecologies.</title>
        <authorList>
            <person name="Chang Y."/>
            <person name="Wang Y."/>
            <person name="Mondo S."/>
            <person name="Ahrendt S."/>
            <person name="Andreopoulos W."/>
            <person name="Barry K."/>
            <person name="Beard J."/>
            <person name="Benny G.L."/>
            <person name="Blankenship S."/>
            <person name="Bonito G."/>
            <person name="Cuomo C."/>
            <person name="Desiro A."/>
            <person name="Gervers K.A."/>
            <person name="Hundley H."/>
            <person name="Kuo A."/>
            <person name="LaButti K."/>
            <person name="Lang B.F."/>
            <person name="Lipzen A."/>
            <person name="O'Donnell K."/>
            <person name="Pangilinan J."/>
            <person name="Reynolds N."/>
            <person name="Sandor L."/>
            <person name="Smith M.E."/>
            <person name="Tsang A."/>
            <person name="Grigoriev I.V."/>
            <person name="Stajich J.E."/>
            <person name="Spatafora J.W."/>
        </authorList>
    </citation>
    <scope>NUCLEOTIDE SEQUENCE</scope>
    <source>
        <strain evidence="8">RSA 2281</strain>
    </source>
</reference>
<dbReference type="Pfam" id="PF08700">
    <property type="entry name" value="VPS51_Exo84_N"/>
    <property type="match status" value="1"/>
</dbReference>
<evidence type="ECO:0000256" key="5">
    <source>
        <dbReference type="ARBA" id="ARBA00022927"/>
    </source>
</evidence>
<evidence type="ECO:0000256" key="2">
    <source>
        <dbReference type="ARBA" id="ARBA00006653"/>
    </source>
</evidence>
<dbReference type="EMBL" id="JAIXMP010000001">
    <property type="protein sequence ID" value="KAI9278357.1"/>
    <property type="molecule type" value="Genomic_DNA"/>
</dbReference>
<keyword evidence="9" id="KW-1185">Reference proteome</keyword>
<gene>
    <name evidence="8" type="ORF">BDA99DRAFT_4414</name>
</gene>
<comment type="subcellular location">
    <subcellularLocation>
        <location evidence="1">Golgi apparatus membrane</location>
        <topology evidence="1">Peripheral membrane protein</topology>
    </subcellularLocation>
</comment>
<sequence>MASPPFDNTEFDDDDPDSLLVKVSVSEVRGIEKRTRSSIETQKQELRSMVGEQYLDLISAADAIIAMSKNAHAVQKKLDRMEAACDVSTIRQKATEVRAGQNEEGQDQKRRYLYALASLIKSLADVPEQIWHALENHKYLHGARLYELAKMVYEYLDSEDEDVNIQVAIGTIH</sequence>
<dbReference type="GO" id="GO:0015031">
    <property type="term" value="P:protein transport"/>
    <property type="evidence" value="ECO:0007669"/>
    <property type="project" value="UniProtKB-KW"/>
</dbReference>
<evidence type="ECO:0000313" key="9">
    <source>
        <dbReference type="Proteomes" id="UP001209540"/>
    </source>
</evidence>
<name>A0AAD5KYG7_9FUNG</name>
<dbReference type="AlphaFoldDB" id="A0AAD5KYG7"/>
<dbReference type="Proteomes" id="UP001209540">
    <property type="component" value="Unassembled WGS sequence"/>
</dbReference>
<reference evidence="8" key="2">
    <citation type="submission" date="2023-02" db="EMBL/GenBank/DDBJ databases">
        <authorList>
            <consortium name="DOE Joint Genome Institute"/>
            <person name="Mondo S.J."/>
            <person name="Chang Y."/>
            <person name="Wang Y."/>
            <person name="Ahrendt S."/>
            <person name="Andreopoulos W."/>
            <person name="Barry K."/>
            <person name="Beard J."/>
            <person name="Benny G.L."/>
            <person name="Blankenship S."/>
            <person name="Bonito G."/>
            <person name="Cuomo C."/>
            <person name="Desiro A."/>
            <person name="Gervers K.A."/>
            <person name="Hundley H."/>
            <person name="Kuo A."/>
            <person name="LaButti K."/>
            <person name="Lang B.F."/>
            <person name="Lipzen A."/>
            <person name="O'Donnell K."/>
            <person name="Pangilinan J."/>
            <person name="Reynolds N."/>
            <person name="Sandor L."/>
            <person name="Smith M.W."/>
            <person name="Tsang A."/>
            <person name="Grigoriev I.V."/>
            <person name="Stajich J.E."/>
            <person name="Spatafora J.W."/>
        </authorList>
    </citation>
    <scope>NUCLEOTIDE SEQUENCE</scope>
    <source>
        <strain evidence="8">RSA 2281</strain>
    </source>
</reference>
<evidence type="ECO:0000256" key="6">
    <source>
        <dbReference type="ARBA" id="ARBA00023034"/>
    </source>
</evidence>
<comment type="similarity">
    <text evidence="2">Belongs to the COG1 family.</text>
</comment>
<keyword evidence="4" id="KW-0813">Transport</keyword>
<dbReference type="PANTHER" id="PTHR31658:SF0">
    <property type="entry name" value="CONSERVED OLIGOMERIC GOLGI COMPLEX SUBUNIT 1"/>
    <property type="match status" value="1"/>
</dbReference>
<keyword evidence="6" id="KW-0333">Golgi apparatus</keyword>
<dbReference type="GO" id="GO:0006891">
    <property type="term" value="P:intra-Golgi vesicle-mediated transport"/>
    <property type="evidence" value="ECO:0007669"/>
    <property type="project" value="InterPro"/>
</dbReference>
<keyword evidence="7" id="KW-0472">Membrane</keyword>
<keyword evidence="5" id="KW-0653">Protein transport</keyword>
<evidence type="ECO:0000256" key="1">
    <source>
        <dbReference type="ARBA" id="ARBA00004395"/>
    </source>
</evidence>